<keyword evidence="2" id="KW-1185">Reference proteome</keyword>
<name>A0A0L0C070_LUCCU</name>
<dbReference type="AlphaFoldDB" id="A0A0L0C070"/>
<comment type="caution">
    <text evidence="1">The sequence shown here is derived from an EMBL/GenBank/DDBJ whole genome shotgun (WGS) entry which is preliminary data.</text>
</comment>
<accession>A0A0L0C070</accession>
<dbReference type="Proteomes" id="UP000037069">
    <property type="component" value="Unassembled WGS sequence"/>
</dbReference>
<evidence type="ECO:0000313" key="2">
    <source>
        <dbReference type="Proteomes" id="UP000037069"/>
    </source>
</evidence>
<proteinExistence type="predicted"/>
<evidence type="ECO:0000313" key="1">
    <source>
        <dbReference type="EMBL" id="KNC25636.1"/>
    </source>
</evidence>
<sequence length="229" mass="25872">MFLVAVRPRFLFCVSTFSNECYLNYVLLLLFLFVFRDDNVKDDNDDDVVVDDNNDNVIAVWYRVNHTEDPVSNYKSKHIATPLSISIDSESFSELIKTYPFVDSDCWLALAVPGSSGDYQTWIRCMINRGHIIDDIINKLVVIDIYSRYSTRVQEILYKLTHRLKAFSKICFSLAELATKITVSGDDTEFFFCCLPTLPPSTFSDLDGAAKAPAAAAVNDNDADNDDAE</sequence>
<protein>
    <submittedName>
        <fullName evidence="1">Uncharacterized protein</fullName>
    </submittedName>
</protein>
<dbReference type="EMBL" id="JRES01001091">
    <property type="protein sequence ID" value="KNC25636.1"/>
    <property type="molecule type" value="Genomic_DNA"/>
</dbReference>
<gene>
    <name evidence="1" type="ORF">FF38_01115</name>
</gene>
<reference evidence="1 2" key="1">
    <citation type="journal article" date="2015" name="Nat. Commun.">
        <title>Lucilia cuprina genome unlocks parasitic fly biology to underpin future interventions.</title>
        <authorList>
            <person name="Anstead C.A."/>
            <person name="Korhonen P.K."/>
            <person name="Young N.D."/>
            <person name="Hall R.S."/>
            <person name="Jex A.R."/>
            <person name="Murali S.C."/>
            <person name="Hughes D.S."/>
            <person name="Lee S.F."/>
            <person name="Perry T."/>
            <person name="Stroehlein A.J."/>
            <person name="Ansell B.R."/>
            <person name="Breugelmans B."/>
            <person name="Hofmann A."/>
            <person name="Qu J."/>
            <person name="Dugan S."/>
            <person name="Lee S.L."/>
            <person name="Chao H."/>
            <person name="Dinh H."/>
            <person name="Han Y."/>
            <person name="Doddapaneni H.V."/>
            <person name="Worley K.C."/>
            <person name="Muzny D.M."/>
            <person name="Ioannidis P."/>
            <person name="Waterhouse R.M."/>
            <person name="Zdobnov E.M."/>
            <person name="James P.J."/>
            <person name="Bagnall N.H."/>
            <person name="Kotze A.C."/>
            <person name="Gibbs R.A."/>
            <person name="Richards S."/>
            <person name="Batterham P."/>
            <person name="Gasser R.B."/>
        </authorList>
    </citation>
    <scope>NUCLEOTIDE SEQUENCE [LARGE SCALE GENOMIC DNA]</scope>
    <source>
        <strain evidence="1 2">LS</strain>
        <tissue evidence="1">Full body</tissue>
    </source>
</reference>
<organism evidence="1 2">
    <name type="scientific">Lucilia cuprina</name>
    <name type="common">Green bottle fly</name>
    <name type="synonym">Australian sheep blowfly</name>
    <dbReference type="NCBI Taxonomy" id="7375"/>
    <lineage>
        <taxon>Eukaryota</taxon>
        <taxon>Metazoa</taxon>
        <taxon>Ecdysozoa</taxon>
        <taxon>Arthropoda</taxon>
        <taxon>Hexapoda</taxon>
        <taxon>Insecta</taxon>
        <taxon>Pterygota</taxon>
        <taxon>Neoptera</taxon>
        <taxon>Endopterygota</taxon>
        <taxon>Diptera</taxon>
        <taxon>Brachycera</taxon>
        <taxon>Muscomorpha</taxon>
        <taxon>Oestroidea</taxon>
        <taxon>Calliphoridae</taxon>
        <taxon>Luciliinae</taxon>
        <taxon>Lucilia</taxon>
    </lineage>
</organism>